<dbReference type="AlphaFoldDB" id="A0A8T3UTI5"/>
<evidence type="ECO:0000313" key="3">
    <source>
        <dbReference type="EMBL" id="MBE5728648.1"/>
    </source>
</evidence>
<sequence length="90" mass="10331">MDEQLIDRVKKNEEIMDRVFGYVKVIKSSKSTEAVMDSARRYYEDAKYFASKGDYISSLEAFAISWAYIDAGLKTGMFSVPDELSIYFTV</sequence>
<reference evidence="4 5" key="1">
    <citation type="submission" date="2020-09" db="EMBL/GenBank/DDBJ databases">
        <title>Genomic characterization of a novel Parvarchaeota family in acid mine drainage sediments.</title>
        <authorList>
            <person name="Luo Z.-H."/>
        </authorList>
    </citation>
    <scope>NUCLEOTIDE SEQUENCE [LARGE SCALE GENOMIC DNA]</scope>
    <source>
        <strain evidence="3">MAS1_bins.189</strain>
        <strain evidence="2">TL1-5_bins.178</strain>
    </source>
</reference>
<dbReference type="Proteomes" id="UP000763484">
    <property type="component" value="Unassembled WGS sequence"/>
</dbReference>
<evidence type="ECO:0000313" key="2">
    <source>
        <dbReference type="EMBL" id="MBE5727836.1"/>
    </source>
</evidence>
<evidence type="ECO:0000313" key="5">
    <source>
        <dbReference type="Proteomes" id="UP000763484"/>
    </source>
</evidence>
<protein>
    <submittedName>
        <fullName evidence="2">DUF357 domain-containing protein</fullName>
    </submittedName>
</protein>
<comment type="caution">
    <text evidence="2">The sequence shown here is derived from an EMBL/GenBank/DDBJ whole genome shotgun (WGS) entry which is preliminary data.</text>
</comment>
<organism evidence="2 5">
    <name type="scientific">Candidatus Acidifodinimicrobium mancum</name>
    <dbReference type="NCBI Taxonomy" id="2898728"/>
    <lineage>
        <taxon>Archaea</taxon>
        <taxon>Candidatus Parvarchaeota</taxon>
        <taxon>Candidatus Acidifodinimicrobiaceae</taxon>
        <taxon>Candidatus Acidifodinimicrobium</taxon>
    </lineage>
</organism>
<dbReference type="EMBL" id="JADFAR010000025">
    <property type="protein sequence ID" value="MBE5728648.1"/>
    <property type="molecule type" value="Genomic_DNA"/>
</dbReference>
<dbReference type="SUPFAM" id="SSF158372">
    <property type="entry name" value="AF1782-like"/>
    <property type="match status" value="1"/>
</dbReference>
<proteinExistence type="predicted"/>
<dbReference type="InterPro" id="IPR023140">
    <property type="entry name" value="DUF357"/>
</dbReference>
<dbReference type="Proteomes" id="UP000718571">
    <property type="component" value="Unassembled WGS sequence"/>
</dbReference>
<name>A0A8T3UTI5_9ARCH</name>
<dbReference type="EMBL" id="JADFAQ010000007">
    <property type="protein sequence ID" value="MBE5727836.1"/>
    <property type="molecule type" value="Genomic_DNA"/>
</dbReference>
<dbReference type="Gene3D" id="1.20.1270.90">
    <property type="entry name" value="AF1782-like"/>
    <property type="match status" value="1"/>
</dbReference>
<gene>
    <name evidence="2" type="ORF">IHE50_00240</name>
    <name evidence="3" type="ORF">IHE51_02195</name>
</gene>
<dbReference type="Pfam" id="PF04010">
    <property type="entry name" value="DUF357"/>
    <property type="match status" value="1"/>
</dbReference>
<dbReference type="InterPro" id="IPR036809">
    <property type="entry name" value="AF1782-like_sf"/>
</dbReference>
<feature type="domain" description="DUF357" evidence="1">
    <location>
        <begin position="30"/>
        <end position="78"/>
    </location>
</feature>
<accession>A0A8T3UTI5</accession>
<evidence type="ECO:0000259" key="1">
    <source>
        <dbReference type="Pfam" id="PF04010"/>
    </source>
</evidence>
<evidence type="ECO:0000313" key="4">
    <source>
        <dbReference type="Proteomes" id="UP000718571"/>
    </source>
</evidence>